<evidence type="ECO:0000256" key="5">
    <source>
        <dbReference type="ARBA" id="ARBA00022705"/>
    </source>
</evidence>
<evidence type="ECO:0000256" key="3">
    <source>
        <dbReference type="ARBA" id="ARBA00022679"/>
    </source>
</evidence>
<dbReference type="GO" id="GO:0008408">
    <property type="term" value="F:3'-5' exonuclease activity"/>
    <property type="evidence" value="ECO:0007669"/>
    <property type="project" value="InterPro"/>
</dbReference>
<dbReference type="EMBL" id="CP157894">
    <property type="protein sequence ID" value="XBT18433.1"/>
    <property type="molecule type" value="Genomic_DNA"/>
</dbReference>
<evidence type="ECO:0000256" key="6">
    <source>
        <dbReference type="ARBA" id="ARBA00022932"/>
    </source>
</evidence>
<dbReference type="GO" id="GO:0006260">
    <property type="term" value="P:DNA replication"/>
    <property type="evidence" value="ECO:0007669"/>
    <property type="project" value="UniProtKB-KW"/>
</dbReference>
<evidence type="ECO:0000256" key="2">
    <source>
        <dbReference type="ARBA" id="ARBA00019114"/>
    </source>
</evidence>
<proteinExistence type="predicted"/>
<sequence length="1352" mass="165066">MYLILDLETNGLPYSINESIKKKKKWPNIIQISWQLHNKTGKLISKKNYIIYPKNHIINNNSYKIHKINNYNAKKYGYNIKYIFNILNKDILKTKYIIGYNLIFDMKIILYEYNLNNLKYDIYKKIIYIDLLKNFNFYKKWLSLKEIYKKIFKKNIYYIHNSQYDTLYTSRIFFYLIKNNKINYIKYNIDINDINKIKIFNGGYYSNKIIINNYFKNSYINNKKFFYAPLHNYTNYSLLISNTKIKKLIYKIYKNKINYFSVIERGNLMSLYKIYNYVLDFNKKYNVNIKYIIGIEFFIYTNNNYSKAFLHPFLVKNQTGYKNILKLCFYSKNINNVCYINKKYIKKYHKGLIALSGNNKSKFFHLIKKKKYKKFIEEILWWKNIYKKNFYIEIFNHNNKEKKINKIYLNISKKYNIKYIVQNINYFLKKKDIKIYNLLYHIKNKLKIINNIQIFKKDHYFKNKNQIYLLFYKKYKKGFNNLKKLISKIKNYNIYYNNKLIDYKIPKKFLKKYNNISQYKYLKYLIYKNYTNKFKNINNEKYLNRIKYELKVIKSIKFSNYFLIIKEIIDKAKKINVFIGPGRGSVNGSLIAYLLNITAIDPIKYKLLFERFLNKDRKTLPDIDIDFDFLGRKKILKWIYKKYGYKHVCNIITYNHLNFKSSIRSLTTIYNYSSKKTNNLLKILNKNIFHINNIINNNLYNKHIIYKKLYIFIYKIFKKKKIFYLLKKALSVKNIIKTIGIHACGILITRKKIYKYLPVIKIKKKKYLTQYNSNILQNMNLLKMDFLSLHTLSIIKNTLKDIKKNVFLNMSMHDKKVFNLFKKGETKGIFQFESSGIKNFLIKMVPNDFNDLIALNALYRPGPMKYIDIYIYRKKKKSKIKYEIPIMEKYLKNTYGIIIYQEQVMLLARAIASFTKKESDILRIAMGKKNVYLLNKMKMKFIRGGMKNNYNKDKLCKVWDNWKDFAHYAFNKSHSTSYAYLSYQTAFLKTHYNFFYIKNLLNYNIFNLTYINKIIRKYKKYYNTFMPLNLNNKNYNFKIKKKKILFGLGVIKGIGKFFINKIKKIIRKKGNFKSFYMFLKNIYINLINNRNVKIFIYSSLLDFFFKKKINKFFIIKKKKIDILVLLFKKYNFNKNTKKFFLFNENNILKKKIKKILFNKKKKKYNLGFSFIKEKYVNGISLINNIYNLYKNEICFFNIKDMRYINKYYYKINKIYGVIIKIIKNNNYYTITIEDNFFKYDFIIYNDKYLLYKKYIKKYYVIYLEIKIINIVYYIIYINLLKKLFNKMRIIFKKKNTYKLKIYKFFNNKKGKKITIYYSYNNINFIKKKIFLNIKNICNIKKIIKKILPPIIT</sequence>
<protein>
    <recommendedName>
        <fullName evidence="2">DNA polymerase III subunit alpha</fullName>
        <ecNumber evidence="1">2.7.7.7</ecNumber>
    </recommendedName>
</protein>
<dbReference type="Gene3D" id="3.20.20.140">
    <property type="entry name" value="Metal-dependent hydrolases"/>
    <property type="match status" value="1"/>
</dbReference>
<keyword evidence="3 10" id="KW-0808">Transferase</keyword>
<feature type="transmembrane region" description="Helical" evidence="8">
    <location>
        <begin position="1259"/>
        <end position="1279"/>
    </location>
</feature>
<keyword evidence="5" id="KW-0235">DNA replication</keyword>
<dbReference type="PANTHER" id="PTHR32294">
    <property type="entry name" value="DNA POLYMERASE III SUBUNIT ALPHA"/>
    <property type="match status" value="1"/>
</dbReference>
<dbReference type="SUPFAM" id="SSF89550">
    <property type="entry name" value="PHP domain-like"/>
    <property type="match status" value="1"/>
</dbReference>
<organism evidence="10">
    <name type="scientific">Candidatus Shikimatogenerans sp. Tduv</name>
    <dbReference type="NCBI Taxonomy" id="3158567"/>
    <lineage>
        <taxon>Bacteria</taxon>
        <taxon>Pseudomonadati</taxon>
        <taxon>Bacteroidota</taxon>
        <taxon>Flavobacteriia</taxon>
        <taxon>Flavobacteriales</taxon>
        <taxon>Candidatus Shikimatogenerans</taxon>
    </lineage>
</organism>
<keyword evidence="4 10" id="KW-0548">Nucleotidyltransferase</keyword>
<dbReference type="InterPro" id="IPR016195">
    <property type="entry name" value="Pol/histidinol_Pase-like"/>
</dbReference>
<accession>A0AAU7QRI3</accession>
<dbReference type="EC" id="2.7.7.7" evidence="1"/>
<dbReference type="Pfam" id="PF02811">
    <property type="entry name" value="PHP"/>
    <property type="match status" value="1"/>
</dbReference>
<dbReference type="GO" id="GO:0003676">
    <property type="term" value="F:nucleic acid binding"/>
    <property type="evidence" value="ECO:0007669"/>
    <property type="project" value="InterPro"/>
</dbReference>
<dbReference type="InterPro" id="IPR011708">
    <property type="entry name" value="DNA_pol3_alpha_NTPase_dom"/>
</dbReference>
<dbReference type="NCBIfam" id="TIGR00594">
    <property type="entry name" value="polc"/>
    <property type="match status" value="1"/>
</dbReference>
<reference evidence="10" key="1">
    <citation type="submission" date="2024-06" db="EMBL/GenBank/DDBJ databases">
        <title>Diversity, functionality, and evolutionary history of bacterial symbionts in false click beetles (Coleoptera, Throscidae).</title>
        <authorList>
            <person name="Wierz J.C."/>
            <person name="Malm H."/>
            <person name="Kaltenpoth M."/>
            <person name="Engl T."/>
        </authorList>
    </citation>
    <scope>NUCLEOTIDE SEQUENCE</scope>
    <source>
        <strain evidence="10">Tduv</strain>
    </source>
</reference>
<evidence type="ECO:0000256" key="4">
    <source>
        <dbReference type="ARBA" id="ARBA00022695"/>
    </source>
</evidence>
<evidence type="ECO:0000256" key="1">
    <source>
        <dbReference type="ARBA" id="ARBA00012417"/>
    </source>
</evidence>
<dbReference type="Pfam" id="PF07733">
    <property type="entry name" value="DNA_pol3_alpha"/>
    <property type="match status" value="1"/>
</dbReference>
<keyword evidence="8" id="KW-0472">Membrane</keyword>
<dbReference type="SMART" id="SM00479">
    <property type="entry name" value="EXOIII"/>
    <property type="match status" value="1"/>
</dbReference>
<dbReference type="InterPro" id="IPR013520">
    <property type="entry name" value="Ribonucl_H"/>
</dbReference>
<dbReference type="PANTHER" id="PTHR32294:SF0">
    <property type="entry name" value="DNA POLYMERASE III SUBUNIT ALPHA"/>
    <property type="match status" value="1"/>
</dbReference>
<gene>
    <name evidence="10" type="primary">dnaE</name>
    <name evidence="10" type="ORF">ABNO50_00345</name>
</gene>
<dbReference type="Gene3D" id="3.30.420.10">
    <property type="entry name" value="Ribonuclease H-like superfamily/Ribonuclease H"/>
    <property type="match status" value="1"/>
</dbReference>
<feature type="domain" description="Exonuclease" evidence="9">
    <location>
        <begin position="1"/>
        <end position="182"/>
    </location>
</feature>
<evidence type="ECO:0000259" key="9">
    <source>
        <dbReference type="SMART" id="SM00479"/>
    </source>
</evidence>
<evidence type="ECO:0000313" key="10">
    <source>
        <dbReference type="EMBL" id="XBT18433.1"/>
    </source>
</evidence>
<dbReference type="InterPro" id="IPR004013">
    <property type="entry name" value="PHP_dom"/>
</dbReference>
<dbReference type="SUPFAM" id="SSF53098">
    <property type="entry name" value="Ribonuclease H-like"/>
    <property type="match status" value="1"/>
</dbReference>
<evidence type="ECO:0000256" key="7">
    <source>
        <dbReference type="ARBA" id="ARBA00049244"/>
    </source>
</evidence>
<dbReference type="InterPro" id="IPR012337">
    <property type="entry name" value="RNaseH-like_sf"/>
</dbReference>
<name>A0AAU7QRI3_9FLAO</name>
<dbReference type="Pfam" id="PF17657">
    <property type="entry name" value="DNA_pol3_finger"/>
    <property type="match status" value="1"/>
</dbReference>
<dbReference type="InterPro" id="IPR040982">
    <property type="entry name" value="DNA_pol3_finger"/>
</dbReference>
<keyword evidence="8" id="KW-0812">Transmembrane</keyword>
<dbReference type="InterPro" id="IPR036397">
    <property type="entry name" value="RNaseH_sf"/>
</dbReference>
<comment type="catalytic activity">
    <reaction evidence="7">
        <text>DNA(n) + a 2'-deoxyribonucleoside 5'-triphosphate = DNA(n+1) + diphosphate</text>
        <dbReference type="Rhea" id="RHEA:22508"/>
        <dbReference type="Rhea" id="RHEA-COMP:17339"/>
        <dbReference type="Rhea" id="RHEA-COMP:17340"/>
        <dbReference type="ChEBI" id="CHEBI:33019"/>
        <dbReference type="ChEBI" id="CHEBI:61560"/>
        <dbReference type="ChEBI" id="CHEBI:173112"/>
        <dbReference type="EC" id="2.7.7.7"/>
    </reaction>
</comment>
<dbReference type="Pfam" id="PF14579">
    <property type="entry name" value="HHH_6"/>
    <property type="match status" value="1"/>
</dbReference>
<keyword evidence="8" id="KW-1133">Transmembrane helix</keyword>
<dbReference type="InterPro" id="IPR029460">
    <property type="entry name" value="DNAPol_HHH"/>
</dbReference>
<dbReference type="GO" id="GO:0003887">
    <property type="term" value="F:DNA-directed DNA polymerase activity"/>
    <property type="evidence" value="ECO:0007669"/>
    <property type="project" value="UniProtKB-KW"/>
</dbReference>
<keyword evidence="6" id="KW-0239">DNA-directed DNA polymerase</keyword>
<evidence type="ECO:0000256" key="8">
    <source>
        <dbReference type="SAM" id="Phobius"/>
    </source>
</evidence>
<dbReference type="InterPro" id="IPR004805">
    <property type="entry name" value="DnaE2/DnaE/PolC"/>
</dbReference>